<dbReference type="STRING" id="75743.A0A401PD01"/>
<keyword evidence="17" id="KW-1185">Reference proteome</keyword>
<dbReference type="InterPro" id="IPR029058">
    <property type="entry name" value="AB_hydrolase_fold"/>
</dbReference>
<keyword evidence="8" id="KW-0443">Lipid metabolism</keyword>
<comment type="caution">
    <text evidence="16">The sequence shown here is derived from an EMBL/GenBank/DDBJ whole genome shotgun (WGS) entry which is preliminary data.</text>
</comment>
<keyword evidence="12" id="KW-1208">Phospholipid metabolism</keyword>
<evidence type="ECO:0000256" key="7">
    <source>
        <dbReference type="ARBA" id="ARBA00022989"/>
    </source>
</evidence>
<keyword evidence="4" id="KW-0444">Lipid biosynthesis</keyword>
<evidence type="ECO:0000256" key="15">
    <source>
        <dbReference type="ARBA" id="ARBA00041701"/>
    </source>
</evidence>
<keyword evidence="7" id="KW-1133">Transmembrane helix</keyword>
<evidence type="ECO:0000256" key="9">
    <source>
        <dbReference type="ARBA" id="ARBA00023128"/>
    </source>
</evidence>
<evidence type="ECO:0000256" key="10">
    <source>
        <dbReference type="ARBA" id="ARBA00023136"/>
    </source>
</evidence>
<dbReference type="PANTHER" id="PTHR48182">
    <property type="entry name" value="PROTEIN SERAC1"/>
    <property type="match status" value="1"/>
</dbReference>
<dbReference type="GO" id="GO:0005739">
    <property type="term" value="C:mitochondrion"/>
    <property type="evidence" value="ECO:0007669"/>
    <property type="project" value="UniProtKB-SubCell"/>
</dbReference>
<sequence length="650" mass="73489">MSLTARWLCCSRALAWVGPAAKGRSRWRRIRKIGKYAGPVIMGSCIFITYEILALGESVTLDTQAVEQEKLKSYIYVYTIPLEPQGLEGITNKARKELHRAVKRLVQVTAEMFSWPLDEHYMKLDVEDHESGLWLLLKRTQSAVKPVRVQAVQELAKKHHWHDYQYRTLAQACDQKSSIGLARSQDVDLRFFLRPPLPKVIENSCIEDELRYLLASLPQSEVDQCVQYFTSLALRESNQSLSAQRGGLWCFGGNGLPYAQSLSSVPSEKVESFCLQALAKHSKVPSHCDQIVMNGGLQLLQKIYQLRHDSQKIQRNIIRTIGNLALHEHLHSAIAQSGWIGILAEAMKSPHVIQASHAARALANLDRDTVKEKYEDGVYILHPQYRTSQPIKADVLFIHGLLGAAFKTWRQKDHSNMEDKDTNYTECWPKTWLAADCPSLRILSVEYDSNLSDWRSKCPVEDERKSLAYRGRELLTKLKAAGVGDRPVVWIAHSMGGLLVKKMLLDASEDPEMRSVVQNTQGIVFYSVPHSGSRLAEYSVSARFLLFPSVEVKELSKDSPALRELNNNFTKLVREHEVNILSFGEMLPTYIGSMIKLHVVPPNSADLGIGDFIPLDVNHLNICKPGSRDSFLYQRSLKFIKDALAKEFKG</sequence>
<evidence type="ECO:0000256" key="1">
    <source>
        <dbReference type="ARBA" id="ARBA00004167"/>
    </source>
</evidence>
<dbReference type="GO" id="GO:0016020">
    <property type="term" value="C:membrane"/>
    <property type="evidence" value="ECO:0007669"/>
    <property type="project" value="UniProtKB-SubCell"/>
</dbReference>
<dbReference type="GO" id="GO:0008654">
    <property type="term" value="P:phospholipid biosynthetic process"/>
    <property type="evidence" value="ECO:0007669"/>
    <property type="project" value="UniProtKB-KW"/>
</dbReference>
<dbReference type="EMBL" id="BFAA01003396">
    <property type="protein sequence ID" value="GCB71004.1"/>
    <property type="molecule type" value="Genomic_DNA"/>
</dbReference>
<dbReference type="OMA" id="RRTEYIY"/>
<dbReference type="Gene3D" id="1.25.10.10">
    <property type="entry name" value="Leucine-rich Repeat Variant"/>
    <property type="match status" value="1"/>
</dbReference>
<keyword evidence="5" id="KW-0812">Transmembrane</keyword>
<dbReference type="Gene3D" id="3.40.50.1820">
    <property type="entry name" value="alpha/beta hydrolase"/>
    <property type="match status" value="1"/>
</dbReference>
<evidence type="ECO:0000256" key="8">
    <source>
        <dbReference type="ARBA" id="ARBA00023098"/>
    </source>
</evidence>
<dbReference type="Proteomes" id="UP000288216">
    <property type="component" value="Unassembled WGS sequence"/>
</dbReference>
<dbReference type="InterPro" id="IPR052374">
    <property type="entry name" value="SERAC1"/>
</dbReference>
<gene>
    <name evidence="16" type="ORF">scyTo_0008741</name>
</gene>
<protein>
    <recommendedName>
        <fullName evidence="14">Protein SERAC1</fullName>
    </recommendedName>
    <alternativeName>
        <fullName evidence="15">Serine active site-containing protein 1</fullName>
    </alternativeName>
</protein>
<name>A0A401PD01_SCYTO</name>
<evidence type="ECO:0000256" key="13">
    <source>
        <dbReference type="ARBA" id="ARBA00038024"/>
    </source>
</evidence>
<organism evidence="16 17">
    <name type="scientific">Scyliorhinus torazame</name>
    <name type="common">Cloudy catshark</name>
    <name type="synonym">Catulus torazame</name>
    <dbReference type="NCBI Taxonomy" id="75743"/>
    <lineage>
        <taxon>Eukaryota</taxon>
        <taxon>Metazoa</taxon>
        <taxon>Chordata</taxon>
        <taxon>Craniata</taxon>
        <taxon>Vertebrata</taxon>
        <taxon>Chondrichthyes</taxon>
        <taxon>Elasmobranchii</taxon>
        <taxon>Galeomorphii</taxon>
        <taxon>Galeoidea</taxon>
        <taxon>Carcharhiniformes</taxon>
        <taxon>Scyliorhinidae</taxon>
        <taxon>Scyliorhinus</taxon>
    </lineage>
</organism>
<accession>A0A401PD01</accession>
<dbReference type="OrthoDB" id="5086500at2759"/>
<evidence type="ECO:0000256" key="3">
    <source>
        <dbReference type="ARBA" id="ARBA00004240"/>
    </source>
</evidence>
<dbReference type="GO" id="GO:0005783">
    <property type="term" value="C:endoplasmic reticulum"/>
    <property type="evidence" value="ECO:0007669"/>
    <property type="project" value="UniProtKB-SubCell"/>
</dbReference>
<evidence type="ECO:0000256" key="2">
    <source>
        <dbReference type="ARBA" id="ARBA00004173"/>
    </source>
</evidence>
<keyword evidence="10" id="KW-0472">Membrane</keyword>
<comment type="similarity">
    <text evidence="13">Belongs to the SERAC1 family.</text>
</comment>
<dbReference type="SUPFAM" id="SSF48371">
    <property type="entry name" value="ARM repeat"/>
    <property type="match status" value="1"/>
</dbReference>
<evidence type="ECO:0000256" key="5">
    <source>
        <dbReference type="ARBA" id="ARBA00022692"/>
    </source>
</evidence>
<evidence type="ECO:0000256" key="6">
    <source>
        <dbReference type="ARBA" id="ARBA00022824"/>
    </source>
</evidence>
<dbReference type="PANTHER" id="PTHR48182:SF2">
    <property type="entry name" value="PROTEIN SERAC1"/>
    <property type="match status" value="1"/>
</dbReference>
<evidence type="ECO:0000256" key="4">
    <source>
        <dbReference type="ARBA" id="ARBA00022516"/>
    </source>
</evidence>
<keyword evidence="6" id="KW-0256">Endoplasmic reticulum</keyword>
<evidence type="ECO:0000256" key="11">
    <source>
        <dbReference type="ARBA" id="ARBA00023209"/>
    </source>
</evidence>
<evidence type="ECO:0000256" key="14">
    <source>
        <dbReference type="ARBA" id="ARBA00040991"/>
    </source>
</evidence>
<dbReference type="InterPro" id="IPR016024">
    <property type="entry name" value="ARM-type_fold"/>
</dbReference>
<comment type="subcellular location">
    <subcellularLocation>
        <location evidence="3">Endoplasmic reticulum</location>
    </subcellularLocation>
    <subcellularLocation>
        <location evidence="1">Membrane</location>
        <topology evidence="1">Single-pass membrane protein</topology>
    </subcellularLocation>
    <subcellularLocation>
        <location evidence="2">Mitochondrion</location>
    </subcellularLocation>
</comment>
<dbReference type="InterPro" id="IPR011989">
    <property type="entry name" value="ARM-like"/>
</dbReference>
<evidence type="ECO:0000313" key="16">
    <source>
        <dbReference type="EMBL" id="GCB71004.1"/>
    </source>
</evidence>
<proteinExistence type="inferred from homology"/>
<evidence type="ECO:0000313" key="17">
    <source>
        <dbReference type="Proteomes" id="UP000288216"/>
    </source>
</evidence>
<keyword evidence="11" id="KW-0594">Phospholipid biosynthesis</keyword>
<evidence type="ECO:0000256" key="12">
    <source>
        <dbReference type="ARBA" id="ARBA00023264"/>
    </source>
</evidence>
<keyword evidence="9" id="KW-0496">Mitochondrion</keyword>
<dbReference type="AlphaFoldDB" id="A0A401PD01"/>
<reference evidence="16 17" key="1">
    <citation type="journal article" date="2018" name="Nat. Ecol. Evol.">
        <title>Shark genomes provide insights into elasmobranch evolution and the origin of vertebrates.</title>
        <authorList>
            <person name="Hara Y"/>
            <person name="Yamaguchi K"/>
            <person name="Onimaru K"/>
            <person name="Kadota M"/>
            <person name="Koyanagi M"/>
            <person name="Keeley SD"/>
            <person name="Tatsumi K"/>
            <person name="Tanaka K"/>
            <person name="Motone F"/>
            <person name="Kageyama Y"/>
            <person name="Nozu R"/>
            <person name="Adachi N"/>
            <person name="Nishimura O"/>
            <person name="Nakagawa R"/>
            <person name="Tanegashima C"/>
            <person name="Kiyatake I"/>
            <person name="Matsumoto R"/>
            <person name="Murakumo K"/>
            <person name="Nishida K"/>
            <person name="Terakita A"/>
            <person name="Kuratani S"/>
            <person name="Sato K"/>
            <person name="Hyodo S Kuraku.S."/>
        </authorList>
    </citation>
    <scope>NUCLEOTIDE SEQUENCE [LARGE SCALE GENOMIC DNA]</scope>
</reference>
<dbReference type="SUPFAM" id="SSF53474">
    <property type="entry name" value="alpha/beta-Hydrolases"/>
    <property type="match status" value="1"/>
</dbReference>